<evidence type="ECO:0000313" key="4">
    <source>
        <dbReference type="EMBL" id="MDG3006281.1"/>
    </source>
</evidence>
<keyword evidence="4" id="KW-0378">Hydrolase</keyword>
<evidence type="ECO:0000259" key="3">
    <source>
        <dbReference type="Pfam" id="PF13026"/>
    </source>
</evidence>
<accession>A0ABT6FFL2</accession>
<feature type="domain" description="DUF3887" evidence="3">
    <location>
        <begin position="23"/>
        <end position="112"/>
    </location>
</feature>
<keyword evidence="5" id="KW-1185">Reference proteome</keyword>
<gene>
    <name evidence="4" type="ORF">PZE19_21130</name>
</gene>
<sequence>MLRLLPILLISTTAWAGEPKDDARRFLDLCKALKFEEAHAAFGPKMAAALSTEKLKAVWTGIEKQLGPVTAMGEPREDRVGASRRVRIRCEFKTTPLDALVSFDPEGKIEGFFLTPAAADPKAPAVKKPDPPYVDPAKYTEEDVVVGAEGWPLAATLTRPKGVDKAPLVILVHGSGPHDRDETIGPNAPFRDLAHGLAGRGVAVLRYEKRTHAHKARYADPKILGSVGVQDEVVDDALAAAAKARGWKGIDPARIFVMGHSLGGTSAPLIARQDGKLAGIVLLAASARPSADLVREQIEHIRKVDPERAKGLVEIDTKLDEVLARMKAGTAKDDEKALGAPVRYWKSMDALQPAKLLAELPNLPVLVLQGGRDYQVTEADLDLLRKALNGRSNATVRLYPDLNHGFLKGEGKATPAEYEKPGFVDVRVIDDVARWVGTLPVL</sequence>
<comment type="caution">
    <text evidence="4">The sequence shown here is derived from an EMBL/GenBank/DDBJ whole genome shotgun (WGS) entry which is preliminary data.</text>
</comment>
<dbReference type="Pfam" id="PF12146">
    <property type="entry name" value="Hydrolase_4"/>
    <property type="match status" value="1"/>
</dbReference>
<evidence type="ECO:0000313" key="5">
    <source>
        <dbReference type="Proteomes" id="UP001216907"/>
    </source>
</evidence>
<evidence type="ECO:0000259" key="2">
    <source>
        <dbReference type="Pfam" id="PF12146"/>
    </source>
</evidence>
<dbReference type="Gene3D" id="3.10.450.590">
    <property type="match status" value="1"/>
</dbReference>
<proteinExistence type="predicted"/>
<reference evidence="4 5" key="1">
    <citation type="submission" date="2023-03" db="EMBL/GenBank/DDBJ databases">
        <title>Paludisphaera mucosa sp. nov. a novel planctomycete from northern fen.</title>
        <authorList>
            <person name="Ivanova A."/>
        </authorList>
    </citation>
    <scope>NUCLEOTIDE SEQUENCE [LARGE SCALE GENOMIC DNA]</scope>
    <source>
        <strain evidence="4 5">Pla2</strain>
    </source>
</reference>
<keyword evidence="1" id="KW-0732">Signal</keyword>
<dbReference type="PANTHER" id="PTHR43265:SF1">
    <property type="entry name" value="ESTERASE ESTD"/>
    <property type="match status" value="1"/>
</dbReference>
<dbReference type="InterPro" id="IPR024981">
    <property type="entry name" value="DUF3887"/>
</dbReference>
<feature type="chain" id="PRO_5047412880" evidence="1">
    <location>
        <begin position="17"/>
        <end position="442"/>
    </location>
</feature>
<dbReference type="InterPro" id="IPR029058">
    <property type="entry name" value="AB_hydrolase_fold"/>
</dbReference>
<protein>
    <submittedName>
        <fullName evidence="4">Alpha/beta fold hydrolase</fullName>
    </submittedName>
</protein>
<name>A0ABT6FFL2_9BACT</name>
<dbReference type="RefSeq" id="WP_277862581.1">
    <property type="nucleotide sequence ID" value="NZ_JARRAG010000002.1"/>
</dbReference>
<dbReference type="Proteomes" id="UP001216907">
    <property type="component" value="Unassembled WGS sequence"/>
</dbReference>
<evidence type="ECO:0000256" key="1">
    <source>
        <dbReference type="SAM" id="SignalP"/>
    </source>
</evidence>
<dbReference type="PANTHER" id="PTHR43265">
    <property type="entry name" value="ESTERASE ESTD"/>
    <property type="match status" value="1"/>
</dbReference>
<feature type="signal peptide" evidence="1">
    <location>
        <begin position="1"/>
        <end position="16"/>
    </location>
</feature>
<feature type="domain" description="Serine aminopeptidase S33" evidence="2">
    <location>
        <begin position="169"/>
        <end position="407"/>
    </location>
</feature>
<dbReference type="EMBL" id="JARRAG010000002">
    <property type="protein sequence ID" value="MDG3006281.1"/>
    <property type="molecule type" value="Genomic_DNA"/>
</dbReference>
<dbReference type="Gene3D" id="3.40.50.1820">
    <property type="entry name" value="alpha/beta hydrolase"/>
    <property type="match status" value="1"/>
</dbReference>
<organism evidence="4 5">
    <name type="scientific">Paludisphaera mucosa</name>
    <dbReference type="NCBI Taxonomy" id="3030827"/>
    <lineage>
        <taxon>Bacteria</taxon>
        <taxon>Pseudomonadati</taxon>
        <taxon>Planctomycetota</taxon>
        <taxon>Planctomycetia</taxon>
        <taxon>Isosphaerales</taxon>
        <taxon>Isosphaeraceae</taxon>
        <taxon>Paludisphaera</taxon>
    </lineage>
</organism>
<dbReference type="InterPro" id="IPR022742">
    <property type="entry name" value="Hydrolase_4"/>
</dbReference>
<dbReference type="GO" id="GO:0016787">
    <property type="term" value="F:hydrolase activity"/>
    <property type="evidence" value="ECO:0007669"/>
    <property type="project" value="UniProtKB-KW"/>
</dbReference>
<dbReference type="Pfam" id="PF13026">
    <property type="entry name" value="DUF3887"/>
    <property type="match status" value="1"/>
</dbReference>
<dbReference type="SUPFAM" id="SSF53474">
    <property type="entry name" value="alpha/beta-Hydrolases"/>
    <property type="match status" value="1"/>
</dbReference>
<dbReference type="InterPro" id="IPR053145">
    <property type="entry name" value="AB_hydrolase_Est10"/>
</dbReference>